<evidence type="ECO:0000313" key="2">
    <source>
        <dbReference type="Proteomes" id="UP000319837"/>
    </source>
</evidence>
<accession>A0A553SQ17</accession>
<protein>
    <submittedName>
        <fullName evidence="1">Uncharacterized protein</fullName>
    </submittedName>
</protein>
<comment type="caution">
    <text evidence="1">The sequence shown here is derived from an EMBL/GenBank/DDBJ whole genome shotgun (WGS) entry which is preliminary data.</text>
</comment>
<organism evidence="1 2">
    <name type="scientific">Niallia circulans</name>
    <name type="common">Bacillus circulans</name>
    <dbReference type="NCBI Taxonomy" id="1397"/>
    <lineage>
        <taxon>Bacteria</taxon>
        <taxon>Bacillati</taxon>
        <taxon>Bacillota</taxon>
        <taxon>Bacilli</taxon>
        <taxon>Bacillales</taxon>
        <taxon>Bacillaceae</taxon>
        <taxon>Niallia</taxon>
    </lineage>
</organism>
<sequence length="356" mass="40489">MVEINRNSVLERAFGNLTKSQVIEVLKKFKNGFVLDKSKKNKSDLKEEFLLLGRVLSSQDIINLAEMAVMKRKKGLSAYTYKLNNLGKLNNKTPEQIKTEFMKSFVITPQFEVVMMDIESDEKDIILKMSIKEYGTYWKMGVQDISSLTAVYHNTVTIEKSNSKISVEAGGDNIEDVIEKFLLNRLNVSFSPYNIRIFNAPTLEMDSASEKTMLILDFIYNRLPSRGISSSFNDVKFKLNSTSQSGGLKGVTIHGNDIINSDEACKYITLSNDIISFKTTSIYNGIKVNVHFSLKGKEYDKLKIVILDNKDEDFKLDVLNHIQEEYILMCNNGIMDIEATRRILEPIYSSFIASHS</sequence>
<dbReference type="AlphaFoldDB" id="A0A553SQ17"/>
<evidence type="ECO:0000313" key="1">
    <source>
        <dbReference type="EMBL" id="TRZ39082.1"/>
    </source>
</evidence>
<proteinExistence type="predicted"/>
<gene>
    <name evidence="1" type="ORF">CEQ21_16085</name>
</gene>
<dbReference type="EMBL" id="RIBP01000004">
    <property type="protein sequence ID" value="TRZ39082.1"/>
    <property type="molecule type" value="Genomic_DNA"/>
</dbReference>
<dbReference type="Proteomes" id="UP000319837">
    <property type="component" value="Unassembled WGS sequence"/>
</dbReference>
<name>A0A553SQ17_NIACI</name>
<reference evidence="2" key="1">
    <citation type="submission" date="2018-10" db="EMBL/GenBank/DDBJ databases">
        <title>FDA dAtabase for Regulatory Grade micrObial Sequences (FDA-ARGOS): Supporting development and validation of Infectious Disease Dx tests.</title>
        <authorList>
            <person name="Minogue T."/>
            <person name="Wolcott M."/>
            <person name="Wasieloski L."/>
            <person name="Aguilar W."/>
            <person name="Moore D."/>
            <person name="Tallon L."/>
            <person name="Sadzewicz L."/>
            <person name="Sengamalay N."/>
            <person name="Ott S."/>
            <person name="Godinez A."/>
            <person name="Nagaraj S."/>
            <person name="Vavikolanu K."/>
            <person name="Vyas G."/>
            <person name="Nadendla S."/>
            <person name="George J."/>
            <person name="Sichtig H."/>
        </authorList>
    </citation>
    <scope>NUCLEOTIDE SEQUENCE [LARGE SCALE GENOMIC DNA]</scope>
    <source>
        <strain evidence="2">FDAARGOS_343</strain>
    </source>
</reference>